<dbReference type="InterPro" id="IPR006073">
    <property type="entry name" value="GTP-bd"/>
</dbReference>
<dbReference type="GeneID" id="4618982"/>
<reference evidence="5" key="2">
    <citation type="journal article" date="2013" name="G3 (Bethesda)">
        <title>Genomes of Ashbya fungi isolated from insects reveal four mating-type loci, numerous translocations, lack of transposons, and distinct gene duplications.</title>
        <authorList>
            <person name="Dietrich F.S."/>
            <person name="Voegeli S."/>
            <person name="Kuo S."/>
            <person name="Philippsen P."/>
        </authorList>
    </citation>
    <scope>GENOME REANNOTATION</scope>
    <source>
        <strain evidence="5">ATCC 10895 / CBS 109.51 / FGSC 9923 / NRRL Y-1056</strain>
    </source>
</reference>
<dbReference type="AlphaFoldDB" id="Q75DR5"/>
<evidence type="ECO:0000256" key="1">
    <source>
        <dbReference type="ARBA" id="ARBA00022741"/>
    </source>
</evidence>
<dbReference type="InterPro" id="IPR027417">
    <property type="entry name" value="P-loop_NTPase"/>
</dbReference>
<keyword evidence="5" id="KW-1185">Reference proteome</keyword>
<dbReference type="SUPFAM" id="SSF52540">
    <property type="entry name" value="P-loop containing nucleoside triphosphate hydrolases"/>
    <property type="match status" value="1"/>
</dbReference>
<dbReference type="KEGG" id="ago:AGOS_ABL048W"/>
<feature type="domain" description="G" evidence="3">
    <location>
        <begin position="147"/>
        <end position="249"/>
    </location>
</feature>
<dbReference type="eggNOG" id="KOG2485">
    <property type="taxonomic scope" value="Eukaryota"/>
</dbReference>
<dbReference type="EMBL" id="AE016815">
    <property type="protein sequence ID" value="AAS50723.1"/>
    <property type="molecule type" value="Genomic_DNA"/>
</dbReference>
<proteinExistence type="predicted"/>
<keyword evidence="2" id="KW-0342">GTP-binding</keyword>
<evidence type="ECO:0000256" key="2">
    <source>
        <dbReference type="ARBA" id="ARBA00023134"/>
    </source>
</evidence>
<dbReference type="GO" id="GO:0005525">
    <property type="term" value="F:GTP binding"/>
    <property type="evidence" value="ECO:0007669"/>
    <property type="project" value="UniProtKB-KW"/>
</dbReference>
<keyword evidence="1" id="KW-0547">Nucleotide-binding</keyword>
<dbReference type="OrthoDB" id="269151at2759"/>
<gene>
    <name evidence="4" type="ORF">AGOS_ABL048W</name>
</gene>
<accession>Q75DR5</accession>
<dbReference type="GO" id="GO:0003924">
    <property type="term" value="F:GTPase activity"/>
    <property type="evidence" value="ECO:0000318"/>
    <property type="project" value="GO_Central"/>
</dbReference>
<evidence type="ECO:0000313" key="5">
    <source>
        <dbReference type="Proteomes" id="UP000000591"/>
    </source>
</evidence>
<dbReference type="Proteomes" id="UP000000591">
    <property type="component" value="Chromosome II"/>
</dbReference>
<dbReference type="Gene3D" id="3.40.50.300">
    <property type="entry name" value="P-loop containing nucleotide triphosphate hydrolases"/>
    <property type="match status" value="1"/>
</dbReference>
<dbReference type="Pfam" id="PF01926">
    <property type="entry name" value="MMR_HSR1"/>
    <property type="match status" value="1"/>
</dbReference>
<dbReference type="OMA" id="GVLWPKF"/>
<dbReference type="PANTHER" id="PTHR45782:SF4">
    <property type="entry name" value="MITOCHONDRIAL RIBOSOME-ASSOCIATED GTPASE 1"/>
    <property type="match status" value="1"/>
</dbReference>
<dbReference type="PANTHER" id="PTHR45782">
    <property type="entry name" value="MITOCHONDRIAL RIBOSOME-ASSOCIATED GTPASE 1"/>
    <property type="match status" value="1"/>
</dbReference>
<organism evidence="4 5">
    <name type="scientific">Eremothecium gossypii (strain ATCC 10895 / CBS 109.51 / FGSC 9923 / NRRL Y-1056)</name>
    <name type="common">Yeast</name>
    <name type="synonym">Ashbya gossypii</name>
    <dbReference type="NCBI Taxonomy" id="284811"/>
    <lineage>
        <taxon>Eukaryota</taxon>
        <taxon>Fungi</taxon>
        <taxon>Dikarya</taxon>
        <taxon>Ascomycota</taxon>
        <taxon>Saccharomycotina</taxon>
        <taxon>Saccharomycetes</taxon>
        <taxon>Saccharomycetales</taxon>
        <taxon>Saccharomycetaceae</taxon>
        <taxon>Eremothecium</taxon>
    </lineage>
</organism>
<reference evidence="4 5" key="1">
    <citation type="journal article" date="2004" name="Science">
        <title>The Ashbya gossypii genome as a tool for mapping the ancient Saccharomyces cerevisiae genome.</title>
        <authorList>
            <person name="Dietrich F.S."/>
            <person name="Voegeli S."/>
            <person name="Brachat S."/>
            <person name="Lerch A."/>
            <person name="Gates K."/>
            <person name="Steiner S."/>
            <person name="Mohr C."/>
            <person name="Pohlmann R."/>
            <person name="Luedi P."/>
            <person name="Choi S."/>
            <person name="Wing R.A."/>
            <person name="Flavier A."/>
            <person name="Gaffney T.D."/>
            <person name="Philippsen P."/>
        </authorList>
    </citation>
    <scope>NUCLEOTIDE SEQUENCE [LARGE SCALE GENOMIC DNA]</scope>
    <source>
        <strain evidence="5">ATCC 10895 / CBS 109.51 / FGSC 9923 / NRRL Y-1056</strain>
    </source>
</reference>
<evidence type="ECO:0000259" key="3">
    <source>
        <dbReference type="Pfam" id="PF01926"/>
    </source>
</evidence>
<dbReference type="InParanoid" id="Q75DR5"/>
<dbReference type="PRINTS" id="PR00326">
    <property type="entry name" value="GTP1OBG"/>
</dbReference>
<dbReference type="STRING" id="284811.Q75DR5"/>
<dbReference type="HOGENOM" id="CLU_011106_0_1_1"/>
<protein>
    <submittedName>
        <fullName evidence="4">ABL048Wp</fullName>
    </submittedName>
</protein>
<dbReference type="CDD" id="cd01856">
    <property type="entry name" value="YlqF"/>
    <property type="match status" value="1"/>
</dbReference>
<dbReference type="GO" id="GO:0005739">
    <property type="term" value="C:mitochondrion"/>
    <property type="evidence" value="ECO:0000318"/>
    <property type="project" value="GO_Central"/>
</dbReference>
<dbReference type="RefSeq" id="NP_982899.1">
    <property type="nucleotide sequence ID" value="NM_208252.1"/>
</dbReference>
<evidence type="ECO:0000313" key="4">
    <source>
        <dbReference type="EMBL" id="AAS50723.1"/>
    </source>
</evidence>
<dbReference type="FunCoup" id="Q75DR5">
    <property type="interactions" value="768"/>
</dbReference>
<sequence length="350" mass="37728">MFKPSARCLLAARVFTPRAVFPDYHIPLSNFQGHQRKAMLRIEQLAPQLNLLLEVRDSTAPLSTHNVLFDQLVATHRLDRIILYTKRDVCAAPTPAALHRWHAETGDDYMLLDARSAADAAALLAAVRARYDAAAAAPGALPLGYRLLVAGMPNVGKSTLVNRLRASGTARRAKVAATGAHPGVTRATSECVRIADHRAGVFMHDTPGVALPARASSVRRMLALALAGCVGPAVVDPVIQADYLLYLLNLQGLAPSYAAYSPPTNDIAALLAAVCTRHRLRSETAAALHWLAIRPPGLCLDPELLLPPDAFSYKDHVTAAARVSLLPPRCHTRRAGRSAARARNSNVLFR</sequence>
<name>Q75DR5_EREGS</name>